<accession>A0A0B1ZD22</accession>
<evidence type="ECO:0000313" key="3">
    <source>
        <dbReference type="Proteomes" id="UP000031057"/>
    </source>
</evidence>
<dbReference type="AlphaFoldDB" id="A0A0B1ZD22"/>
<dbReference type="SUPFAM" id="SSF52799">
    <property type="entry name" value="(Phosphotyrosine protein) phosphatases II"/>
    <property type="match status" value="1"/>
</dbReference>
<dbReference type="RefSeq" id="WP_039290371.1">
    <property type="nucleotide sequence ID" value="NZ_JTDI01000011.1"/>
</dbReference>
<comment type="caution">
    <text evidence="2">The sequence shown here is derived from an EMBL/GenBank/DDBJ whole genome shotgun (WGS) entry which is preliminary data.</text>
</comment>
<dbReference type="EMBL" id="JTDI01000011">
    <property type="protein sequence ID" value="KHK88954.1"/>
    <property type="molecule type" value="Genomic_DNA"/>
</dbReference>
<evidence type="ECO:0000313" key="2">
    <source>
        <dbReference type="EMBL" id="KHK88954.1"/>
    </source>
</evidence>
<comment type="similarity">
    <text evidence="1">Belongs to the protein-tyrosine phosphatase family.</text>
</comment>
<sequence>MNQQSSELAREEVLATYVNLRDLGGVPAIDGKKTVRRGMVFRSAMPRSGNTQVTAALSSLSLASVVDLRNETERKSVPAPWAGLGCDNYISIPDAAEHGDLAKLWKSAIDGGIAEVKSLMLQQYRGFAETHAPLYKLVFEQLAAGKTPLLFHCTAGKDRTGAAAALLLAALAVPREYIMRDYLLTNAFNPVHAAWVGGNVPGSQTTDPARREAIMAMMVSQEQYLGAMFDALTAQFGTVERYLDEALGFDRAALSSLRANLLTDA</sequence>
<evidence type="ECO:0000256" key="1">
    <source>
        <dbReference type="ARBA" id="ARBA00009580"/>
    </source>
</evidence>
<evidence type="ECO:0008006" key="4">
    <source>
        <dbReference type="Google" id="ProtNLM"/>
    </source>
</evidence>
<dbReference type="InterPro" id="IPR026893">
    <property type="entry name" value="Tyr/Ser_Pase_IphP-type"/>
</dbReference>
<dbReference type="Proteomes" id="UP000031057">
    <property type="component" value="Unassembled WGS sequence"/>
</dbReference>
<keyword evidence="3" id="KW-1185">Reference proteome</keyword>
<reference evidence="2 3" key="1">
    <citation type="submission" date="2014-10" db="EMBL/GenBank/DDBJ databases">
        <title>Genome sequence of Novosphingobium malaysiense MUSC 273(T).</title>
        <authorList>
            <person name="Lee L.-H."/>
        </authorList>
    </citation>
    <scope>NUCLEOTIDE SEQUENCE [LARGE SCALE GENOMIC DNA]</scope>
    <source>
        <strain evidence="2 3">MUSC 273</strain>
    </source>
</reference>
<dbReference type="InterPro" id="IPR016130">
    <property type="entry name" value="Tyr_Pase_AS"/>
</dbReference>
<dbReference type="OrthoDB" id="1188001at2"/>
<organism evidence="2 3">
    <name type="scientific">Novosphingobium malaysiense</name>
    <dbReference type="NCBI Taxonomy" id="1348853"/>
    <lineage>
        <taxon>Bacteria</taxon>
        <taxon>Pseudomonadati</taxon>
        <taxon>Pseudomonadota</taxon>
        <taxon>Alphaproteobacteria</taxon>
        <taxon>Sphingomonadales</taxon>
        <taxon>Sphingomonadaceae</taxon>
        <taxon>Novosphingobium</taxon>
    </lineage>
</organism>
<gene>
    <name evidence="2" type="ORF">LK12_22915</name>
</gene>
<dbReference type="InterPro" id="IPR029021">
    <property type="entry name" value="Prot-tyrosine_phosphatase-like"/>
</dbReference>
<protein>
    <recommendedName>
        <fullName evidence="4">Protein tyrosine phosphatase</fullName>
    </recommendedName>
</protein>
<name>A0A0B1ZD22_9SPHN</name>
<dbReference type="STRING" id="1348853.LK12_22915"/>
<dbReference type="GO" id="GO:0004721">
    <property type="term" value="F:phosphoprotein phosphatase activity"/>
    <property type="evidence" value="ECO:0007669"/>
    <property type="project" value="InterPro"/>
</dbReference>
<dbReference type="Pfam" id="PF13350">
    <property type="entry name" value="Y_phosphatase3"/>
    <property type="match status" value="1"/>
</dbReference>
<proteinExistence type="inferred from homology"/>
<dbReference type="PROSITE" id="PS00383">
    <property type="entry name" value="TYR_PHOSPHATASE_1"/>
    <property type="match status" value="1"/>
</dbReference>
<dbReference type="PANTHER" id="PTHR31126">
    <property type="entry name" value="TYROSINE-PROTEIN PHOSPHATASE"/>
    <property type="match status" value="1"/>
</dbReference>
<dbReference type="PANTHER" id="PTHR31126:SF1">
    <property type="entry name" value="TYROSINE SPECIFIC PROTEIN PHOSPHATASES DOMAIN-CONTAINING PROTEIN"/>
    <property type="match status" value="1"/>
</dbReference>
<dbReference type="Gene3D" id="3.90.190.10">
    <property type="entry name" value="Protein tyrosine phosphatase superfamily"/>
    <property type="match status" value="1"/>
</dbReference>